<reference evidence="1 2" key="1">
    <citation type="submission" date="2018-10" db="EMBL/GenBank/DDBJ databases">
        <title>Rhodobacter sp . BO-81.</title>
        <authorList>
            <person name="Im W.T."/>
        </authorList>
    </citation>
    <scope>NUCLEOTIDE SEQUENCE [LARGE SCALE GENOMIC DNA]</scope>
    <source>
        <strain evidence="1 2">BO-81</strain>
    </source>
</reference>
<evidence type="ECO:0000313" key="2">
    <source>
        <dbReference type="Proteomes" id="UP000279673"/>
    </source>
</evidence>
<gene>
    <name evidence="1" type="ORF">DYS74_17900</name>
</gene>
<evidence type="ECO:0000313" key="1">
    <source>
        <dbReference type="EMBL" id="RLL61548.1"/>
    </source>
</evidence>
<dbReference type="RefSeq" id="WP_121534989.1">
    <property type="nucleotide sequence ID" value="NZ_RCHI01000029.1"/>
</dbReference>
<dbReference type="EMBL" id="RCHI01000029">
    <property type="protein sequence ID" value="RLL61548.1"/>
    <property type="molecule type" value="Genomic_DNA"/>
</dbReference>
<comment type="caution">
    <text evidence="1">The sequence shown here is derived from an EMBL/GenBank/DDBJ whole genome shotgun (WGS) entry which is preliminary data.</text>
</comment>
<organism evidence="1 2">
    <name type="scientific">Paenirhodobacter hankyongi</name>
    <dbReference type="NCBI Taxonomy" id="2294033"/>
    <lineage>
        <taxon>Bacteria</taxon>
        <taxon>Pseudomonadati</taxon>
        <taxon>Pseudomonadota</taxon>
        <taxon>Alphaproteobacteria</taxon>
        <taxon>Rhodobacterales</taxon>
        <taxon>Rhodobacter group</taxon>
        <taxon>Paenirhodobacter</taxon>
    </lineage>
</organism>
<dbReference type="AlphaFoldDB" id="A0A421BJ76"/>
<protein>
    <submittedName>
        <fullName evidence="1">Uncharacterized protein</fullName>
    </submittedName>
</protein>
<name>A0A421BJ76_9RHOB</name>
<sequence length="194" mass="21697">MDSAEQATGERRVRELLIEPLERRGLARPSSLTRAQYEEMCRDLCARLAYMTGLNLEALAEQVAANPAGKDRDRLPIANQILNWAGQIQPPREDGSPLIRAVFAADLGRRALAEGWAPELLRHLRETRLWPGGFAVEQVRERGREADRRMRMVREAQVAGRFVSEADRQFLERRGAAVVRCEAIAELVQAGGAA</sequence>
<proteinExistence type="predicted"/>
<dbReference type="Proteomes" id="UP000279673">
    <property type="component" value="Unassembled WGS sequence"/>
</dbReference>
<accession>A0A421BJ76</accession>
<keyword evidence="2" id="KW-1185">Reference proteome</keyword>